<organism evidence="2 3">
    <name type="scientific">Halogeometricum borinquense</name>
    <dbReference type="NCBI Taxonomy" id="60847"/>
    <lineage>
        <taxon>Archaea</taxon>
        <taxon>Methanobacteriati</taxon>
        <taxon>Methanobacteriota</taxon>
        <taxon>Stenosarchaea group</taxon>
        <taxon>Halobacteria</taxon>
        <taxon>Halobacteriales</taxon>
        <taxon>Haloferacaceae</taxon>
        <taxon>Halogeometricum</taxon>
    </lineage>
</organism>
<dbReference type="SUPFAM" id="SSF88723">
    <property type="entry name" value="PIN domain-like"/>
    <property type="match status" value="1"/>
</dbReference>
<dbReference type="Gene3D" id="3.40.50.1010">
    <property type="entry name" value="5'-nuclease"/>
    <property type="match status" value="1"/>
</dbReference>
<dbReference type="RefSeq" id="WP_129786831.1">
    <property type="nucleotide sequence ID" value="NZ_RZHH01000011.1"/>
</dbReference>
<proteinExistence type="predicted"/>
<dbReference type="EMBL" id="RZHH01000011">
    <property type="protein sequence ID" value="RYJ07753.1"/>
    <property type="molecule type" value="Genomic_DNA"/>
</dbReference>
<dbReference type="InterPro" id="IPR029060">
    <property type="entry name" value="PIN-like_dom_sf"/>
</dbReference>
<accession>A0A482T9X3</accession>
<dbReference type="InterPro" id="IPR002716">
    <property type="entry name" value="PIN_dom"/>
</dbReference>
<dbReference type="AlphaFoldDB" id="A0A482T9X3"/>
<sequence length="127" mass="13826">MYVETDFLLALAKPDDWLSERAEAFLDTDTDLQTSILALAEFLVVSHRHDIDHRSAVAYLTKALDVPYEDEQLALNAAIAMEEEGATAFDALHAAKADQLGVPLLGSDGVYDDLGVPRVPLEPTGED</sequence>
<dbReference type="Pfam" id="PF01850">
    <property type="entry name" value="PIN"/>
    <property type="match status" value="1"/>
</dbReference>
<evidence type="ECO:0000313" key="2">
    <source>
        <dbReference type="EMBL" id="RYJ07753.1"/>
    </source>
</evidence>
<gene>
    <name evidence="2" type="ORF">ELS19_19875</name>
</gene>
<evidence type="ECO:0000313" key="3">
    <source>
        <dbReference type="Proteomes" id="UP000294028"/>
    </source>
</evidence>
<protein>
    <submittedName>
        <fullName evidence="2">Type II toxin-antitoxin system VapC family toxin</fullName>
    </submittedName>
</protein>
<evidence type="ECO:0000259" key="1">
    <source>
        <dbReference type="Pfam" id="PF01850"/>
    </source>
</evidence>
<reference evidence="2 3" key="1">
    <citation type="submission" date="2018-12" db="EMBL/GenBank/DDBJ databases">
        <title>Genome analysis provides insights into bioremediation potentialities of Halogeometricum borinquense strain N11.</title>
        <authorList>
            <person name="Najjari A."/>
            <person name="Youssef N."/>
            <person name="Fhoula I."/>
            <person name="Ben Dhia O."/>
            <person name="Mahjoubi M."/>
            <person name="Ouzari H.I."/>
            <person name="Cherif A."/>
        </authorList>
    </citation>
    <scope>NUCLEOTIDE SEQUENCE [LARGE SCALE GENOMIC DNA]</scope>
    <source>
        <strain evidence="2 3">N11</strain>
    </source>
</reference>
<name>A0A482T9X3_9EURY</name>
<dbReference type="Proteomes" id="UP000294028">
    <property type="component" value="Unassembled WGS sequence"/>
</dbReference>
<comment type="caution">
    <text evidence="2">The sequence shown here is derived from an EMBL/GenBank/DDBJ whole genome shotgun (WGS) entry which is preliminary data.</text>
</comment>
<feature type="domain" description="PIN" evidence="1">
    <location>
        <begin position="1"/>
        <end position="108"/>
    </location>
</feature>